<protein>
    <submittedName>
        <fullName evidence="2">Uncharacterized protein</fullName>
    </submittedName>
</protein>
<keyword evidence="3" id="KW-1185">Reference proteome</keyword>
<keyword evidence="1" id="KW-1133">Transmembrane helix</keyword>
<feature type="transmembrane region" description="Helical" evidence="1">
    <location>
        <begin position="77"/>
        <end position="99"/>
    </location>
</feature>
<dbReference type="EMBL" id="BPLR01001057">
    <property type="protein sequence ID" value="GIY99531.1"/>
    <property type="molecule type" value="Genomic_DNA"/>
</dbReference>
<evidence type="ECO:0000256" key="1">
    <source>
        <dbReference type="SAM" id="Phobius"/>
    </source>
</evidence>
<dbReference type="AlphaFoldDB" id="A0AAV4XWL1"/>
<proteinExistence type="predicted"/>
<reference evidence="2 3" key="1">
    <citation type="submission" date="2021-06" db="EMBL/GenBank/DDBJ databases">
        <title>Caerostris extrusa draft genome.</title>
        <authorList>
            <person name="Kono N."/>
            <person name="Arakawa K."/>
        </authorList>
    </citation>
    <scope>NUCLEOTIDE SEQUENCE [LARGE SCALE GENOMIC DNA]</scope>
</reference>
<keyword evidence="1" id="KW-0472">Membrane</keyword>
<organism evidence="2 3">
    <name type="scientific">Caerostris extrusa</name>
    <name type="common">Bark spider</name>
    <name type="synonym">Caerostris bankana</name>
    <dbReference type="NCBI Taxonomy" id="172846"/>
    <lineage>
        <taxon>Eukaryota</taxon>
        <taxon>Metazoa</taxon>
        <taxon>Ecdysozoa</taxon>
        <taxon>Arthropoda</taxon>
        <taxon>Chelicerata</taxon>
        <taxon>Arachnida</taxon>
        <taxon>Araneae</taxon>
        <taxon>Araneomorphae</taxon>
        <taxon>Entelegynae</taxon>
        <taxon>Araneoidea</taxon>
        <taxon>Araneidae</taxon>
        <taxon>Caerostris</taxon>
    </lineage>
</organism>
<dbReference type="Proteomes" id="UP001054945">
    <property type="component" value="Unassembled WGS sequence"/>
</dbReference>
<sequence>MSVGPLSINVFMTSQELLIIAGDIKVIRIKLCFSFNATGITYQLNLLTYDNAFPHSRPSHKGILMKCKCFCSISSKMYPPGVVILYFITILVISLFKYLKEVLTIQCLKDVLIIQVQ</sequence>
<accession>A0AAV4XWL1</accession>
<name>A0AAV4XWL1_CAEEX</name>
<gene>
    <name evidence="2" type="ORF">CEXT_715521</name>
</gene>
<evidence type="ECO:0000313" key="2">
    <source>
        <dbReference type="EMBL" id="GIY99531.1"/>
    </source>
</evidence>
<keyword evidence="1" id="KW-0812">Transmembrane</keyword>
<evidence type="ECO:0000313" key="3">
    <source>
        <dbReference type="Proteomes" id="UP001054945"/>
    </source>
</evidence>
<comment type="caution">
    <text evidence="2">The sequence shown here is derived from an EMBL/GenBank/DDBJ whole genome shotgun (WGS) entry which is preliminary data.</text>
</comment>